<protein>
    <submittedName>
        <fullName evidence="1">Uncharacterized protein</fullName>
    </submittedName>
</protein>
<reference evidence="1" key="1">
    <citation type="submission" date="2018-06" db="EMBL/GenBank/DDBJ databases">
        <authorList>
            <person name="Zhirakovskaya E."/>
        </authorList>
    </citation>
    <scope>NUCLEOTIDE SEQUENCE</scope>
</reference>
<dbReference type="AlphaFoldDB" id="A0A3B0YUC4"/>
<sequence>MSHYAPLFTFIVEHGFYDSGLAHGLSFKPCERSASVMLNAGLMVKPVVGGIAVLFDEKLSESLQLYIEDDEPLDLLFKIYPEEASFKSRTRVAIDNDDEMVLYVSNHLFRAEVDGRIKLHSGSFISMDDAIRMDSDSLVDVLDRKEKVIPPFLVVSFRIDKADLEGIGAPSGVAPKSYYIRVEERQVFWKYYLMGSLVRDNIYLSDVDGVAEFVPMGKEQLADHREAMIFRSKKKLPLKASFDYRFQLKEKDSNGEKVIIKRLPMAEVTRFGREVIDGSSEVVSEIYINC</sequence>
<evidence type="ECO:0000313" key="1">
    <source>
        <dbReference type="EMBL" id="VAW84535.1"/>
    </source>
</evidence>
<dbReference type="EMBL" id="UOFQ01000003">
    <property type="protein sequence ID" value="VAW84535.1"/>
    <property type="molecule type" value="Genomic_DNA"/>
</dbReference>
<organism evidence="1">
    <name type="scientific">hydrothermal vent metagenome</name>
    <dbReference type="NCBI Taxonomy" id="652676"/>
    <lineage>
        <taxon>unclassified sequences</taxon>
        <taxon>metagenomes</taxon>
        <taxon>ecological metagenomes</taxon>
    </lineage>
</organism>
<proteinExistence type="predicted"/>
<accession>A0A3B0YUC4</accession>
<name>A0A3B0YUC4_9ZZZZ</name>
<gene>
    <name evidence="1" type="ORF">MNBD_GAMMA17-2227</name>
</gene>